<dbReference type="EMBL" id="KC977571">
    <property type="protein sequence ID" value="AGO83441.1"/>
    <property type="molecule type" value="Genomic_DNA"/>
</dbReference>
<dbReference type="GeneID" id="16605228"/>
<evidence type="ECO:0000313" key="3">
    <source>
        <dbReference type="Proteomes" id="UP000204584"/>
    </source>
</evidence>
<evidence type="ECO:0000256" key="1">
    <source>
        <dbReference type="SAM" id="MobiDB-lite"/>
    </source>
</evidence>
<reference evidence="2 3" key="1">
    <citation type="journal article" date="2013" name="Science">
        <title>Pandoraviruses: amoeba viruses with genomes up to 2.5 Mb reaching that of parasitic eukaryotes.</title>
        <authorList>
            <person name="Philippe N."/>
            <person name="Legendre M."/>
            <person name="Doutre G."/>
            <person name="Coute Y."/>
            <person name="Poirot O."/>
            <person name="Lescot M."/>
            <person name="Arslan D."/>
            <person name="Seltzer V."/>
            <person name="Bertaux L."/>
            <person name="Bruley C."/>
            <person name="Garin J."/>
            <person name="Claverie J.M."/>
            <person name="Abergel C."/>
        </authorList>
    </citation>
    <scope>NUCLEOTIDE SEQUENCE [LARGE SCALE GENOMIC DNA]</scope>
</reference>
<name>S4VVK0_9VIRU</name>
<sequence length="313" mass="32608">MTTGTATGSSSSSSSSAAAVATETSAPAATVPPAASAKPAAEPVAETLTLGDLHNLLIAMGDRDAYIYGASKARMYDLCLTRRGDKTTQQDTWGVTIETADLKPSVIGGHYGISFMGDKVRAGVLLDALETCVATHGGVRVCMDGKRALSDRPFGTCFVVPTDSLMFVQGPHATADLDARGSAVRLAETLVASGKVDMEVIATAASSVMPFKWLETRYYLEGALLASLQDRLPGLCYDEDIDRLFDRVGPTEQEASKEGHGRFVIMVPIGGLTYKALAETYGPNVASLSKVDRLVAAAAAAVNAPAKASDSPA</sequence>
<accession>S4VVK0</accession>
<protein>
    <submittedName>
        <fullName evidence="2">Uncharacterized protein</fullName>
    </submittedName>
</protein>
<dbReference type="RefSeq" id="YP_008436503.1">
    <property type="nucleotide sequence ID" value="NC_022098.1"/>
</dbReference>
<dbReference type="Proteomes" id="UP000204584">
    <property type="component" value="Segment"/>
</dbReference>
<dbReference type="KEGG" id="vg:16605228"/>
<evidence type="ECO:0000313" key="2">
    <source>
        <dbReference type="EMBL" id="AGO83441.1"/>
    </source>
</evidence>
<keyword evidence="3" id="KW-1185">Reference proteome</keyword>
<organism evidence="2 3">
    <name type="scientific">Pandoravirus salinus</name>
    <dbReference type="NCBI Taxonomy" id="1349410"/>
    <lineage>
        <taxon>Viruses</taxon>
        <taxon>Pandoravirus</taxon>
    </lineage>
</organism>
<feature type="region of interest" description="Disordered" evidence="1">
    <location>
        <begin position="1"/>
        <end position="38"/>
    </location>
</feature>
<proteinExistence type="predicted"/>
<gene>
    <name evidence="2" type="ORF">psal_cds_50</name>
</gene>